<feature type="non-terminal residue" evidence="2">
    <location>
        <position position="1"/>
    </location>
</feature>
<dbReference type="InterPro" id="IPR011009">
    <property type="entry name" value="Kinase-like_dom_sf"/>
</dbReference>
<reference evidence="2 3" key="1">
    <citation type="submission" date="2022-05" db="EMBL/GenBank/DDBJ databases">
        <authorList>
            <consortium name="Genoscope - CEA"/>
            <person name="William W."/>
        </authorList>
    </citation>
    <scope>NUCLEOTIDE SEQUENCE [LARGE SCALE GENOMIC DNA]</scope>
</reference>
<sequence length="72" mass="8335">AVQGLGDWALLCRQVMNGDRLLKPRRCPEEMFRIVERCWHAEPECRPAFASVYRSILEFTGEDNLPLESKAQ</sequence>
<proteinExistence type="predicted"/>
<dbReference type="EMBL" id="CALNXI010001313">
    <property type="protein sequence ID" value="CAH3164452.1"/>
    <property type="molecule type" value="Genomic_DNA"/>
</dbReference>
<accession>A0ABN8QKF6</accession>
<evidence type="ECO:0000313" key="2">
    <source>
        <dbReference type="EMBL" id="CAH3164452.1"/>
    </source>
</evidence>
<dbReference type="Proteomes" id="UP001159427">
    <property type="component" value="Unassembled WGS sequence"/>
</dbReference>
<feature type="domain" description="Serine-threonine/tyrosine-protein kinase catalytic" evidence="1">
    <location>
        <begin position="12"/>
        <end position="55"/>
    </location>
</feature>
<organism evidence="2 3">
    <name type="scientific">Porites evermanni</name>
    <dbReference type="NCBI Taxonomy" id="104178"/>
    <lineage>
        <taxon>Eukaryota</taxon>
        <taxon>Metazoa</taxon>
        <taxon>Cnidaria</taxon>
        <taxon>Anthozoa</taxon>
        <taxon>Hexacorallia</taxon>
        <taxon>Scleractinia</taxon>
        <taxon>Fungiina</taxon>
        <taxon>Poritidae</taxon>
        <taxon>Porites</taxon>
    </lineage>
</organism>
<evidence type="ECO:0000313" key="3">
    <source>
        <dbReference type="Proteomes" id="UP001159427"/>
    </source>
</evidence>
<evidence type="ECO:0000259" key="1">
    <source>
        <dbReference type="Pfam" id="PF07714"/>
    </source>
</evidence>
<keyword evidence="3" id="KW-1185">Reference proteome</keyword>
<gene>
    <name evidence="2" type="ORF">PEVE_00004970</name>
</gene>
<dbReference type="SUPFAM" id="SSF56112">
    <property type="entry name" value="Protein kinase-like (PK-like)"/>
    <property type="match status" value="1"/>
</dbReference>
<comment type="caution">
    <text evidence="2">The sequence shown here is derived from an EMBL/GenBank/DDBJ whole genome shotgun (WGS) entry which is preliminary data.</text>
</comment>
<dbReference type="InterPro" id="IPR001245">
    <property type="entry name" value="Ser-Thr/Tyr_kinase_cat_dom"/>
</dbReference>
<name>A0ABN8QKF6_9CNID</name>
<dbReference type="Pfam" id="PF07714">
    <property type="entry name" value="PK_Tyr_Ser-Thr"/>
    <property type="match status" value="1"/>
</dbReference>
<protein>
    <recommendedName>
        <fullName evidence="1">Serine-threonine/tyrosine-protein kinase catalytic domain-containing protein</fullName>
    </recommendedName>
</protein>
<dbReference type="Gene3D" id="1.10.510.10">
    <property type="entry name" value="Transferase(Phosphotransferase) domain 1"/>
    <property type="match status" value="1"/>
</dbReference>